<evidence type="ECO:0000256" key="10">
    <source>
        <dbReference type="ARBA" id="ARBA00023180"/>
    </source>
</evidence>
<keyword evidence="6 14" id="KW-1133">Transmembrane helix</keyword>
<evidence type="ECO:0000313" key="16">
    <source>
        <dbReference type="EMBL" id="KAK4310470.1"/>
    </source>
</evidence>
<comment type="similarity">
    <text evidence="2">Belongs to the glutamate-gated ion channel (TC 1.A.10.1) family.</text>
</comment>
<feature type="region of interest" description="Disordered" evidence="13">
    <location>
        <begin position="1"/>
        <end position="169"/>
    </location>
</feature>
<evidence type="ECO:0000256" key="12">
    <source>
        <dbReference type="ARBA" id="ARBA00023303"/>
    </source>
</evidence>
<dbReference type="EMBL" id="JAWZYT010001635">
    <property type="protein sequence ID" value="KAK4310470.1"/>
    <property type="molecule type" value="Genomic_DNA"/>
</dbReference>
<evidence type="ECO:0000256" key="2">
    <source>
        <dbReference type="ARBA" id="ARBA00008685"/>
    </source>
</evidence>
<dbReference type="SMART" id="SM00918">
    <property type="entry name" value="Lig_chan-Glu_bd"/>
    <property type="match status" value="1"/>
</dbReference>
<evidence type="ECO:0000256" key="4">
    <source>
        <dbReference type="ARBA" id="ARBA00022475"/>
    </source>
</evidence>
<dbReference type="Gene3D" id="3.40.190.10">
    <property type="entry name" value="Periplasmic binding protein-like II"/>
    <property type="match status" value="1"/>
</dbReference>
<evidence type="ECO:0000256" key="3">
    <source>
        <dbReference type="ARBA" id="ARBA00022448"/>
    </source>
</evidence>
<evidence type="ECO:0000256" key="14">
    <source>
        <dbReference type="SAM" id="Phobius"/>
    </source>
</evidence>
<feature type="compositionally biased region" description="Basic and acidic residues" evidence="13">
    <location>
        <begin position="121"/>
        <end position="141"/>
    </location>
</feature>
<keyword evidence="10" id="KW-0325">Glycoprotein</keyword>
<dbReference type="InterPro" id="IPR019594">
    <property type="entry name" value="Glu/Gly-bd"/>
</dbReference>
<comment type="caution">
    <text evidence="16">The sequence shown here is derived from an EMBL/GenBank/DDBJ whole genome shotgun (WGS) entry which is preliminary data.</text>
</comment>
<name>A0AAE1PKR5_9EUCA</name>
<keyword evidence="4" id="KW-1003">Cell membrane</keyword>
<accession>A0AAE1PKR5</accession>
<comment type="subcellular location">
    <subcellularLocation>
        <location evidence="1">Cell membrane</location>
        <topology evidence="1">Multi-pass membrane protein</topology>
    </subcellularLocation>
</comment>
<dbReference type="GO" id="GO:0005886">
    <property type="term" value="C:plasma membrane"/>
    <property type="evidence" value="ECO:0007669"/>
    <property type="project" value="UniProtKB-SubCell"/>
</dbReference>
<keyword evidence="11" id="KW-1071">Ligand-gated ion channel</keyword>
<evidence type="ECO:0000313" key="17">
    <source>
        <dbReference type="Proteomes" id="UP001292094"/>
    </source>
</evidence>
<keyword evidence="12" id="KW-0407">Ion channel</keyword>
<feature type="compositionally biased region" description="Basic and acidic residues" evidence="13">
    <location>
        <begin position="76"/>
        <end position="106"/>
    </location>
</feature>
<reference evidence="16" key="1">
    <citation type="submission" date="2023-11" db="EMBL/GenBank/DDBJ databases">
        <title>Genome assemblies of two species of porcelain crab, Petrolisthes cinctipes and Petrolisthes manimaculis (Anomura: Porcellanidae).</title>
        <authorList>
            <person name="Angst P."/>
        </authorList>
    </citation>
    <scope>NUCLEOTIDE SEQUENCE</scope>
    <source>
        <strain evidence="16">PB745_02</strain>
        <tissue evidence="16">Gill</tissue>
    </source>
</reference>
<dbReference type="Gene3D" id="1.10.287.70">
    <property type="match status" value="1"/>
</dbReference>
<feature type="compositionally biased region" description="Basic and acidic residues" evidence="13">
    <location>
        <begin position="148"/>
        <end position="165"/>
    </location>
</feature>
<dbReference type="GO" id="GO:0050906">
    <property type="term" value="P:detection of stimulus involved in sensory perception"/>
    <property type="evidence" value="ECO:0007669"/>
    <property type="project" value="UniProtKB-ARBA"/>
</dbReference>
<evidence type="ECO:0000256" key="5">
    <source>
        <dbReference type="ARBA" id="ARBA00022692"/>
    </source>
</evidence>
<dbReference type="InterPro" id="IPR001320">
    <property type="entry name" value="Iontro_rcpt_C"/>
</dbReference>
<evidence type="ECO:0000256" key="9">
    <source>
        <dbReference type="ARBA" id="ARBA00023170"/>
    </source>
</evidence>
<evidence type="ECO:0000256" key="8">
    <source>
        <dbReference type="ARBA" id="ARBA00023136"/>
    </source>
</evidence>
<gene>
    <name evidence="16" type="ORF">Pmani_017972</name>
</gene>
<keyword evidence="7" id="KW-0406">Ion transport</keyword>
<dbReference type="InterPro" id="IPR052192">
    <property type="entry name" value="Insect_Ionotropic_Sensory_Rcpt"/>
</dbReference>
<dbReference type="GO" id="GO:0015276">
    <property type="term" value="F:ligand-gated monoatomic ion channel activity"/>
    <property type="evidence" value="ECO:0007669"/>
    <property type="project" value="InterPro"/>
</dbReference>
<keyword evidence="9" id="KW-0675">Receptor</keyword>
<feature type="domain" description="Ionotropic glutamate receptor L-glutamate and glycine-binding" evidence="15">
    <location>
        <begin position="328"/>
        <end position="378"/>
    </location>
</feature>
<sequence>MNWEKVKENSNLIRKSRGNNEGTRPPPTPNTRDAGAWQVAGKHRAHLTRRDLTHADSLPSHASPPAPPSITHTHKNRWEVLEEQDTSRPDIHEVNRWRDQPGRDLNRPPSHTQALNPHYSNRGEHQGVRHRDRGGWHRQESEGGNVEHTAHSTWRRDGGQRDTHTHTPHFRLQPREQFRQNPIDIHELKAPFGIGVLELPGVKQDTEVMQKQVSKLVTQARQLQQVSWPMTVMLVSDDVFFITSFMERSFSDGLLVWSTRFLILCNLPYQQLQHLREKLSKTNSMLLLFSDSPMFRLVNRPKLNLTYVEFPSTRKKIVKDPDAPGGFRVVTMDPEVTMFEAIAKVMNFTFKAYIPPDMAWGLRMPNGSWTGMIGMLQKEEVDLSLSLFHITEERSHVIDLTFPVTIWYTRTIVRRGNPEVDPWGFILPLGPFVWLAIVTSLIGVLTIMTFLPFWFPTSKIRCTGLEVNTENCVRVLLQQDVTEDVNFGWWERVVVGVWMLTMLVLTRSYAGNLTSLLAVRYIPMPIHSLQDIVDNPVTILLPRGTTSARQFLDAEDGILKKIGDLRYIGRLRTILVSEYITNLDTVVRRGDHVITTIDSRTKVMVAQDFTATGRCDFYHARDEVLPMMAAFAGPKGSALVPTFNRRHVI</sequence>
<dbReference type="PANTHER" id="PTHR42643">
    <property type="entry name" value="IONOTROPIC RECEPTOR 20A-RELATED"/>
    <property type="match status" value="1"/>
</dbReference>
<evidence type="ECO:0000256" key="13">
    <source>
        <dbReference type="SAM" id="MobiDB-lite"/>
    </source>
</evidence>
<evidence type="ECO:0000256" key="6">
    <source>
        <dbReference type="ARBA" id="ARBA00022989"/>
    </source>
</evidence>
<dbReference type="Pfam" id="PF00060">
    <property type="entry name" value="Lig_chan"/>
    <property type="match status" value="1"/>
</dbReference>
<dbReference type="PANTHER" id="PTHR42643:SF24">
    <property type="entry name" value="IONOTROPIC RECEPTOR 60A"/>
    <property type="match status" value="1"/>
</dbReference>
<dbReference type="Pfam" id="PF10613">
    <property type="entry name" value="Lig_chan-Glu_bd"/>
    <property type="match status" value="1"/>
</dbReference>
<keyword evidence="8 14" id="KW-0472">Membrane</keyword>
<dbReference type="SUPFAM" id="SSF53850">
    <property type="entry name" value="Periplasmic binding protein-like II"/>
    <property type="match status" value="1"/>
</dbReference>
<dbReference type="AlphaFoldDB" id="A0AAE1PKR5"/>
<dbReference type="Proteomes" id="UP001292094">
    <property type="component" value="Unassembled WGS sequence"/>
</dbReference>
<feature type="compositionally biased region" description="Polar residues" evidence="13">
    <location>
        <begin position="109"/>
        <end position="119"/>
    </location>
</feature>
<proteinExistence type="inferred from homology"/>
<keyword evidence="5 14" id="KW-0812">Transmembrane</keyword>
<evidence type="ECO:0000256" key="1">
    <source>
        <dbReference type="ARBA" id="ARBA00004651"/>
    </source>
</evidence>
<evidence type="ECO:0000256" key="11">
    <source>
        <dbReference type="ARBA" id="ARBA00023286"/>
    </source>
</evidence>
<keyword evidence="3" id="KW-0813">Transport</keyword>
<feature type="transmembrane region" description="Helical" evidence="14">
    <location>
        <begin position="432"/>
        <end position="455"/>
    </location>
</feature>
<organism evidence="16 17">
    <name type="scientific">Petrolisthes manimaculis</name>
    <dbReference type="NCBI Taxonomy" id="1843537"/>
    <lineage>
        <taxon>Eukaryota</taxon>
        <taxon>Metazoa</taxon>
        <taxon>Ecdysozoa</taxon>
        <taxon>Arthropoda</taxon>
        <taxon>Crustacea</taxon>
        <taxon>Multicrustacea</taxon>
        <taxon>Malacostraca</taxon>
        <taxon>Eumalacostraca</taxon>
        <taxon>Eucarida</taxon>
        <taxon>Decapoda</taxon>
        <taxon>Pleocyemata</taxon>
        <taxon>Anomura</taxon>
        <taxon>Galatheoidea</taxon>
        <taxon>Porcellanidae</taxon>
        <taxon>Petrolisthes</taxon>
    </lineage>
</organism>
<evidence type="ECO:0000259" key="15">
    <source>
        <dbReference type="SMART" id="SM00918"/>
    </source>
</evidence>
<keyword evidence="17" id="KW-1185">Reference proteome</keyword>
<protein>
    <recommendedName>
        <fullName evidence="15">Ionotropic glutamate receptor L-glutamate and glycine-binding domain-containing protein</fullName>
    </recommendedName>
</protein>
<evidence type="ECO:0000256" key="7">
    <source>
        <dbReference type="ARBA" id="ARBA00023065"/>
    </source>
</evidence>